<dbReference type="KEGG" id="pbap:Pla133_15210"/>
<accession>A0A518BHI8</accession>
<evidence type="ECO:0000313" key="2">
    <source>
        <dbReference type="Proteomes" id="UP000316921"/>
    </source>
</evidence>
<gene>
    <name evidence="1" type="ORF">Pla133_15210</name>
</gene>
<name>A0A518BHI8_9BACT</name>
<dbReference type="Proteomes" id="UP000316921">
    <property type="component" value="Chromosome"/>
</dbReference>
<dbReference type="RefSeq" id="WP_145064286.1">
    <property type="nucleotide sequence ID" value="NZ_CP036287.1"/>
</dbReference>
<reference evidence="1 2" key="1">
    <citation type="submission" date="2019-02" db="EMBL/GenBank/DDBJ databases">
        <title>Deep-cultivation of Planctomycetes and their phenomic and genomic characterization uncovers novel biology.</title>
        <authorList>
            <person name="Wiegand S."/>
            <person name="Jogler M."/>
            <person name="Boedeker C."/>
            <person name="Pinto D."/>
            <person name="Vollmers J."/>
            <person name="Rivas-Marin E."/>
            <person name="Kohn T."/>
            <person name="Peeters S.H."/>
            <person name="Heuer A."/>
            <person name="Rast P."/>
            <person name="Oberbeckmann S."/>
            <person name="Bunk B."/>
            <person name="Jeske O."/>
            <person name="Meyerdierks A."/>
            <person name="Storesund J.E."/>
            <person name="Kallscheuer N."/>
            <person name="Luecker S."/>
            <person name="Lage O.M."/>
            <person name="Pohl T."/>
            <person name="Merkel B.J."/>
            <person name="Hornburger P."/>
            <person name="Mueller R.-W."/>
            <person name="Bruemmer F."/>
            <person name="Labrenz M."/>
            <person name="Spormann A.M."/>
            <person name="Op den Camp H."/>
            <person name="Overmann J."/>
            <person name="Amann R."/>
            <person name="Jetten M.S.M."/>
            <person name="Mascher T."/>
            <person name="Medema M.H."/>
            <person name="Devos D.P."/>
            <person name="Kaster A.-K."/>
            <person name="Ovreas L."/>
            <person name="Rohde M."/>
            <person name="Galperin M.Y."/>
            <person name="Jogler C."/>
        </authorList>
    </citation>
    <scope>NUCLEOTIDE SEQUENCE [LARGE SCALE GENOMIC DNA]</scope>
    <source>
        <strain evidence="1 2">Pla133</strain>
    </source>
</reference>
<evidence type="ECO:0000313" key="1">
    <source>
        <dbReference type="EMBL" id="QDU66447.1"/>
    </source>
</evidence>
<keyword evidence="2" id="KW-1185">Reference proteome</keyword>
<dbReference type="AlphaFoldDB" id="A0A518BHI8"/>
<organism evidence="1 2">
    <name type="scientific">Engelhardtia mirabilis</name>
    <dbReference type="NCBI Taxonomy" id="2528011"/>
    <lineage>
        <taxon>Bacteria</taxon>
        <taxon>Pseudomonadati</taxon>
        <taxon>Planctomycetota</taxon>
        <taxon>Planctomycetia</taxon>
        <taxon>Planctomycetia incertae sedis</taxon>
        <taxon>Engelhardtia</taxon>
    </lineage>
</organism>
<sequence length="107" mass="11541">MEHERLEPGTHLRKNQKQILAMLRASAARAGLVWDANQQTGSRTAAVVRREEGGDELATATIEFSTDGVRYGATPTAGEAVEALALYTDTRWMMETHEALLAAVGGS</sequence>
<dbReference type="EMBL" id="CP036287">
    <property type="protein sequence ID" value="QDU66447.1"/>
    <property type="molecule type" value="Genomic_DNA"/>
</dbReference>
<protein>
    <submittedName>
        <fullName evidence="1">Uncharacterized protein</fullName>
    </submittedName>
</protein>
<proteinExistence type="predicted"/>